<keyword evidence="5" id="KW-0032">Aminotransferase</keyword>
<accession>A0A6J5BJY4</accession>
<dbReference type="InterPro" id="IPR050571">
    <property type="entry name" value="Class-IV_PLP-Dep_Aminotrnsfr"/>
</dbReference>
<dbReference type="Gene3D" id="3.30.470.10">
    <property type="match status" value="1"/>
</dbReference>
<proteinExistence type="inferred from homology"/>
<organism evidence="5 6">
    <name type="scientific">Paraburkholderia phenoliruptrix</name>
    <dbReference type="NCBI Taxonomy" id="252970"/>
    <lineage>
        <taxon>Bacteria</taxon>
        <taxon>Pseudomonadati</taxon>
        <taxon>Pseudomonadota</taxon>
        <taxon>Betaproteobacteria</taxon>
        <taxon>Burkholderiales</taxon>
        <taxon>Burkholderiaceae</taxon>
        <taxon>Paraburkholderia</taxon>
    </lineage>
</organism>
<keyword evidence="3" id="KW-0663">Pyridoxal phosphate</keyword>
<protein>
    <submittedName>
        <fullName evidence="5">D-alanine aminotransferase</fullName>
        <ecNumber evidence="5">2.6.1.21</ecNumber>
    </submittedName>
</protein>
<dbReference type="GO" id="GO:0046394">
    <property type="term" value="P:carboxylic acid biosynthetic process"/>
    <property type="evidence" value="ECO:0007669"/>
    <property type="project" value="UniProtKB-ARBA"/>
</dbReference>
<dbReference type="PANTHER" id="PTHR42743">
    <property type="entry name" value="AMINO-ACID AMINOTRANSFERASE"/>
    <property type="match status" value="1"/>
</dbReference>
<dbReference type="GO" id="GO:0008652">
    <property type="term" value="P:amino acid biosynthetic process"/>
    <property type="evidence" value="ECO:0007669"/>
    <property type="project" value="UniProtKB-ARBA"/>
</dbReference>
<dbReference type="Pfam" id="PF01063">
    <property type="entry name" value="Aminotran_4"/>
    <property type="match status" value="1"/>
</dbReference>
<dbReference type="CDD" id="cd01558">
    <property type="entry name" value="D-AAT_like"/>
    <property type="match status" value="1"/>
</dbReference>
<keyword evidence="5" id="KW-0808">Transferase</keyword>
<dbReference type="AlphaFoldDB" id="A0A6J5BJY4"/>
<comment type="cofactor">
    <cofactor evidence="1">
        <name>pyridoxal 5'-phosphate</name>
        <dbReference type="ChEBI" id="CHEBI:597326"/>
    </cofactor>
</comment>
<evidence type="ECO:0000256" key="2">
    <source>
        <dbReference type="ARBA" id="ARBA00009320"/>
    </source>
</evidence>
<dbReference type="InterPro" id="IPR036038">
    <property type="entry name" value="Aminotransferase-like"/>
</dbReference>
<comment type="similarity">
    <text evidence="2">Belongs to the class-IV pyridoxal-phosphate-dependent aminotransferase family.</text>
</comment>
<dbReference type="Proteomes" id="UP000494249">
    <property type="component" value="Unassembled WGS sequence"/>
</dbReference>
<dbReference type="FunFam" id="3.20.10.10:FF:000002">
    <property type="entry name" value="D-alanine aminotransferase"/>
    <property type="match status" value="1"/>
</dbReference>
<dbReference type="InterPro" id="IPR043132">
    <property type="entry name" value="BCAT-like_C"/>
</dbReference>
<dbReference type="SUPFAM" id="SSF56752">
    <property type="entry name" value="D-aminoacid aminotransferase-like PLP-dependent enzymes"/>
    <property type="match status" value="1"/>
</dbReference>
<evidence type="ECO:0000313" key="6">
    <source>
        <dbReference type="Proteomes" id="UP000494249"/>
    </source>
</evidence>
<dbReference type="GO" id="GO:0047810">
    <property type="term" value="F:D-alanine-2-oxoglutarate aminotransferase activity"/>
    <property type="evidence" value="ECO:0007669"/>
    <property type="project" value="UniProtKB-EC"/>
</dbReference>
<reference evidence="5 6" key="1">
    <citation type="submission" date="2020-04" db="EMBL/GenBank/DDBJ databases">
        <authorList>
            <person name="De Canck E."/>
        </authorList>
    </citation>
    <scope>NUCLEOTIDE SEQUENCE [LARGE SCALE GENOMIC DNA]</scope>
    <source>
        <strain evidence="5 6">LMG 22037</strain>
    </source>
</reference>
<name>A0A6J5BJY4_9BURK</name>
<dbReference type="InterPro" id="IPR043131">
    <property type="entry name" value="BCAT-like_N"/>
</dbReference>
<evidence type="ECO:0000313" key="5">
    <source>
        <dbReference type="EMBL" id="CAB3708460.1"/>
    </source>
</evidence>
<dbReference type="InterPro" id="IPR001544">
    <property type="entry name" value="Aminotrans_IV"/>
</dbReference>
<gene>
    <name evidence="5" type="primary">dat</name>
    <name evidence="5" type="ORF">LMG22037_03913</name>
</gene>
<dbReference type="GO" id="GO:0005829">
    <property type="term" value="C:cytosol"/>
    <property type="evidence" value="ECO:0007669"/>
    <property type="project" value="TreeGrafter"/>
</dbReference>
<evidence type="ECO:0000256" key="1">
    <source>
        <dbReference type="ARBA" id="ARBA00001933"/>
    </source>
</evidence>
<evidence type="ECO:0000256" key="4">
    <source>
        <dbReference type="SAM" id="MobiDB-lite"/>
    </source>
</evidence>
<dbReference type="RefSeq" id="WP_035478924.1">
    <property type="nucleotide sequence ID" value="NZ_CADFGL010000018.1"/>
</dbReference>
<dbReference type="EMBL" id="CADIKB010000020">
    <property type="protein sequence ID" value="CAB3708460.1"/>
    <property type="molecule type" value="Genomic_DNA"/>
</dbReference>
<dbReference type="PANTHER" id="PTHR42743:SF10">
    <property type="entry name" value="D-ALANINE AMINOTRANSFERASE"/>
    <property type="match status" value="1"/>
</dbReference>
<sequence length="327" mass="35076">MTALPDVPLEPIVYLNGEVVPLSQARVPVLDRGFIFGDGIYEVAPLYAHAGGRTAFRFEQHLARLARSLGKIGIANPFDNAGWRALIGRVTAANEAEGGLAAEQDAIAYIQITRGVAKRGHAFPAGIQPTVFVMVTPLNLPNAAQRAEGVRCVSAEDRRWLHCDIKSVSLLGNVLMAQYAAENDAFETIQFRDGMLTEGSSSNVWVVKNGVLAAPPRSHKILEGIRYGLIEELAAECGIRFEVREIAEAEVRAADEIVISSATKEVLPVTQLDGQPVGEGKPGAVFAGLYAAYQRAKANEAKEAQAAKDAPEARQGAVNESGERITH</sequence>
<dbReference type="Gene3D" id="3.20.10.10">
    <property type="entry name" value="D-amino Acid Aminotransferase, subunit A, domain 2"/>
    <property type="match status" value="1"/>
</dbReference>
<feature type="compositionally biased region" description="Basic and acidic residues" evidence="4">
    <location>
        <begin position="301"/>
        <end position="312"/>
    </location>
</feature>
<dbReference type="EC" id="2.6.1.21" evidence="5"/>
<feature type="region of interest" description="Disordered" evidence="4">
    <location>
        <begin position="301"/>
        <end position="327"/>
    </location>
</feature>
<evidence type="ECO:0000256" key="3">
    <source>
        <dbReference type="ARBA" id="ARBA00022898"/>
    </source>
</evidence>